<reference evidence="1" key="1">
    <citation type="journal article" date="2014" name="Front. Microbiol.">
        <title>High frequency of phylogenetically diverse reductive dehalogenase-homologous genes in deep subseafloor sedimentary metagenomes.</title>
        <authorList>
            <person name="Kawai M."/>
            <person name="Futagami T."/>
            <person name="Toyoda A."/>
            <person name="Takaki Y."/>
            <person name="Nishi S."/>
            <person name="Hori S."/>
            <person name="Arai W."/>
            <person name="Tsubouchi T."/>
            <person name="Morono Y."/>
            <person name="Uchiyama I."/>
            <person name="Ito T."/>
            <person name="Fujiyama A."/>
            <person name="Inagaki F."/>
            <person name="Takami H."/>
        </authorList>
    </citation>
    <scope>NUCLEOTIDE SEQUENCE</scope>
    <source>
        <strain evidence="1">Expedition CK06-06</strain>
    </source>
</reference>
<name>X1GN70_9ZZZZ</name>
<dbReference type="EMBL" id="BARU01023908">
    <property type="protein sequence ID" value="GAH58622.1"/>
    <property type="molecule type" value="Genomic_DNA"/>
</dbReference>
<dbReference type="AlphaFoldDB" id="X1GN70"/>
<proteinExistence type="predicted"/>
<comment type="caution">
    <text evidence="1">The sequence shown here is derived from an EMBL/GenBank/DDBJ whole genome shotgun (WGS) entry which is preliminary data.</text>
</comment>
<protein>
    <submittedName>
        <fullName evidence="1">Uncharacterized protein</fullName>
    </submittedName>
</protein>
<gene>
    <name evidence="1" type="ORF">S03H2_38751</name>
</gene>
<evidence type="ECO:0000313" key="1">
    <source>
        <dbReference type="EMBL" id="GAH58622.1"/>
    </source>
</evidence>
<feature type="non-terminal residue" evidence="1">
    <location>
        <position position="231"/>
    </location>
</feature>
<accession>X1GN70</accession>
<sequence>MKYRTALLLAAEDLGESGTKTIDIDVSKPISRIELIYKTTKGDHGMDAPTPANIPKIELVDGSKPLHSLTGYENQALAYYNHPGVLMDIGEHLKDIDEVDTYFIDFGRWLWDELLAFDPSRFTNPQLKVTFDEDAADTEAGAGFLEVWAHIFDEKVISPIGFLSAIEHFDYTCGSGDSYETIELPEDKVIRQMLVRAHQDGKEPWYSIDEARLDEGTLDRIPWEYTNLEMY</sequence>
<organism evidence="1">
    <name type="scientific">marine sediment metagenome</name>
    <dbReference type="NCBI Taxonomy" id="412755"/>
    <lineage>
        <taxon>unclassified sequences</taxon>
        <taxon>metagenomes</taxon>
        <taxon>ecological metagenomes</taxon>
    </lineage>
</organism>